<dbReference type="SUPFAM" id="SSF52540">
    <property type="entry name" value="P-loop containing nucleoside triphosphate hydrolases"/>
    <property type="match status" value="1"/>
</dbReference>
<name>A0A1M6ET55_9RHOB</name>
<dbReference type="Gene3D" id="3.40.50.300">
    <property type="entry name" value="P-loop containing nucleotide triphosphate hydrolases"/>
    <property type="match status" value="1"/>
</dbReference>
<evidence type="ECO:0008006" key="3">
    <source>
        <dbReference type="Google" id="ProtNLM"/>
    </source>
</evidence>
<reference evidence="1 2" key="1">
    <citation type="submission" date="2016-11" db="EMBL/GenBank/DDBJ databases">
        <authorList>
            <person name="Jaros S."/>
            <person name="Januszkiewicz K."/>
            <person name="Wedrychowicz H."/>
        </authorList>
    </citation>
    <scope>NUCLEOTIDE SEQUENCE [LARGE SCALE GENOMIC DNA]</scope>
    <source>
        <strain evidence="1 2">DSM 100565</strain>
    </source>
</reference>
<dbReference type="EMBL" id="FQYO01000003">
    <property type="protein sequence ID" value="SHI88652.1"/>
    <property type="molecule type" value="Genomic_DNA"/>
</dbReference>
<dbReference type="AlphaFoldDB" id="A0A1M6ET55"/>
<accession>A0A1M6ET55</accession>
<evidence type="ECO:0000313" key="2">
    <source>
        <dbReference type="Proteomes" id="UP000184292"/>
    </source>
</evidence>
<evidence type="ECO:0000313" key="1">
    <source>
        <dbReference type="EMBL" id="SHI88652.1"/>
    </source>
</evidence>
<gene>
    <name evidence="1" type="ORF">SAMN05444417_2161</name>
</gene>
<keyword evidence="2" id="KW-1185">Reference proteome</keyword>
<sequence length="211" mass="22966">MPALPGGGMSFPANVFVLCTGRCGSMTLARACAALPGWTAGHESRTWRTGADRLSYPPRHVEVDNRLSWLLGRLERSWGDSAAYVHLTRDPEAVAQSFAARARQGIVRAYRMDILARSRRRAPDRPLIEECRDYVDTVTANIEAFLAGKRHVLPMRLETLAEDFDVFTGWIGAGGDLAPARAAIRAVTNATAGAARPAAAAARRPSKERPE</sequence>
<proteinExistence type="predicted"/>
<dbReference type="InterPro" id="IPR027417">
    <property type="entry name" value="P-loop_NTPase"/>
</dbReference>
<dbReference type="STRING" id="1447782.SAMN05444417_2161"/>
<organism evidence="1 2">
    <name type="scientific">Wenxinia saemankumensis</name>
    <dbReference type="NCBI Taxonomy" id="1447782"/>
    <lineage>
        <taxon>Bacteria</taxon>
        <taxon>Pseudomonadati</taxon>
        <taxon>Pseudomonadota</taxon>
        <taxon>Alphaproteobacteria</taxon>
        <taxon>Rhodobacterales</taxon>
        <taxon>Roseobacteraceae</taxon>
        <taxon>Wenxinia</taxon>
    </lineage>
</organism>
<protein>
    <recommendedName>
        <fullName evidence="3">Sulfotransferase family protein</fullName>
    </recommendedName>
</protein>
<dbReference type="Proteomes" id="UP000184292">
    <property type="component" value="Unassembled WGS sequence"/>
</dbReference>